<accession>A0AAV9U3D6</accession>
<keyword evidence="2" id="KW-1185">Reference proteome</keyword>
<name>A0AAV9U3D6_9PEZI</name>
<dbReference type="EMBL" id="JAVHNS010000015">
    <property type="protein sequence ID" value="KAK6334575.1"/>
    <property type="molecule type" value="Genomic_DNA"/>
</dbReference>
<sequence>MLSESSLMYSRFKTLDLTRLQDLGGNHRSLFASRGPKSASLPLARITTDPTISRHRWMEQCAFGIRALKGPSSERSPPLLDTRDTFARFLSPRSTLKQDPIYGQASHCSVKTCNKDENGNKFKGWAR</sequence>
<organism evidence="1 2">
    <name type="scientific">Orbilia blumenaviensis</name>
    <dbReference type="NCBI Taxonomy" id="1796055"/>
    <lineage>
        <taxon>Eukaryota</taxon>
        <taxon>Fungi</taxon>
        <taxon>Dikarya</taxon>
        <taxon>Ascomycota</taxon>
        <taxon>Pezizomycotina</taxon>
        <taxon>Orbiliomycetes</taxon>
        <taxon>Orbiliales</taxon>
        <taxon>Orbiliaceae</taxon>
        <taxon>Orbilia</taxon>
    </lineage>
</organism>
<evidence type="ECO:0000313" key="2">
    <source>
        <dbReference type="Proteomes" id="UP001373714"/>
    </source>
</evidence>
<dbReference type="AlphaFoldDB" id="A0AAV9U3D6"/>
<comment type="caution">
    <text evidence="1">The sequence shown here is derived from an EMBL/GenBank/DDBJ whole genome shotgun (WGS) entry which is preliminary data.</text>
</comment>
<feature type="non-terminal residue" evidence="1">
    <location>
        <position position="127"/>
    </location>
</feature>
<evidence type="ECO:0000313" key="1">
    <source>
        <dbReference type="EMBL" id="KAK6334575.1"/>
    </source>
</evidence>
<reference evidence="1 2" key="1">
    <citation type="submission" date="2019-10" db="EMBL/GenBank/DDBJ databases">
        <authorList>
            <person name="Palmer J.M."/>
        </authorList>
    </citation>
    <scope>NUCLEOTIDE SEQUENCE [LARGE SCALE GENOMIC DNA]</scope>
    <source>
        <strain evidence="1 2">TWF730</strain>
    </source>
</reference>
<protein>
    <submittedName>
        <fullName evidence="1">Uncharacterized protein</fullName>
    </submittedName>
</protein>
<dbReference type="Proteomes" id="UP001373714">
    <property type="component" value="Unassembled WGS sequence"/>
</dbReference>
<proteinExistence type="predicted"/>
<gene>
    <name evidence="1" type="ORF">TWF730_003789</name>
</gene>